<dbReference type="Proteomes" id="UP001363151">
    <property type="component" value="Unassembled WGS sequence"/>
</dbReference>
<dbReference type="PROSITE" id="PS50920">
    <property type="entry name" value="SOLCAR"/>
    <property type="match status" value="3"/>
</dbReference>
<comment type="caution">
    <text evidence="1">The sequence shown here is derived from an EMBL/GenBank/DDBJ whole genome shotgun (WGS) entry which is preliminary data.</text>
</comment>
<sequence>MNAYATLKQFGLPAVAGSLAVCVSHPLELTKVRLQLDNELQARGSAGRYGGWLDCVRESWRAGGVGNLWSGLRFGVAREFAFNCARIGSFEPALAVVGHPMAAGFLCGSLGGCVANPVEVLKVRFQALGGATGHQHAAFSNAGFWASLRRLVADEGWRACAKGLGVSTLRGALGPGTQLPAYYELKRRCAAAGLDADSPAVHGCCSAASAGVSIAFCNPADVVRTRVYNGPAGNARYADAVDAFRKILAAEGPTAFYKGAGSHFLRLGPHMVLVFVILEQLRLVAP</sequence>
<evidence type="ECO:0000313" key="1">
    <source>
        <dbReference type="EMBL" id="KAK7232470.1"/>
    </source>
</evidence>
<organism evidence="1 2">
    <name type="scientific">Aureococcus anophagefferens</name>
    <name type="common">Harmful bloom alga</name>
    <dbReference type="NCBI Taxonomy" id="44056"/>
    <lineage>
        <taxon>Eukaryota</taxon>
        <taxon>Sar</taxon>
        <taxon>Stramenopiles</taxon>
        <taxon>Ochrophyta</taxon>
        <taxon>Pelagophyceae</taxon>
        <taxon>Pelagomonadales</taxon>
        <taxon>Pelagomonadaceae</taxon>
        <taxon>Aureococcus</taxon>
    </lineage>
</organism>
<dbReference type="InterPro" id="IPR050391">
    <property type="entry name" value="Mito_Metabolite_Transporter"/>
</dbReference>
<proteinExistence type="predicted"/>
<dbReference type="Gene3D" id="1.50.40.10">
    <property type="entry name" value="Mitochondrial carrier domain"/>
    <property type="match status" value="1"/>
</dbReference>
<evidence type="ECO:0000313" key="2">
    <source>
        <dbReference type="Proteomes" id="UP001363151"/>
    </source>
</evidence>
<protein>
    <submittedName>
        <fullName evidence="1">Mitochondrial oxoglutarate transporter</fullName>
    </submittedName>
</protein>
<accession>A0ABR1FKG8</accession>
<dbReference type="EMBL" id="JBBJCI010000368">
    <property type="protein sequence ID" value="KAK7232470.1"/>
    <property type="molecule type" value="Genomic_DNA"/>
</dbReference>
<dbReference type="PANTHER" id="PTHR45618">
    <property type="entry name" value="MITOCHONDRIAL DICARBOXYLATE CARRIER-RELATED"/>
    <property type="match status" value="1"/>
</dbReference>
<gene>
    <name evidence="1" type="primary">SLC25A48</name>
    <name evidence="1" type="ORF">SO694_00032338</name>
</gene>
<dbReference type="SUPFAM" id="SSF103506">
    <property type="entry name" value="Mitochondrial carrier"/>
    <property type="match status" value="1"/>
</dbReference>
<dbReference type="InterPro" id="IPR018108">
    <property type="entry name" value="MCP_transmembrane"/>
</dbReference>
<name>A0ABR1FKG8_AURAN</name>
<dbReference type="KEGG" id="aaf:AURANDRAFT_19916"/>
<keyword evidence="2" id="KW-1185">Reference proteome</keyword>
<dbReference type="GO" id="GO:0016020">
    <property type="term" value="C:membrane"/>
    <property type="evidence" value="ECO:0007669"/>
    <property type="project" value="UniProtKB-SubCell"/>
</dbReference>
<dbReference type="Pfam" id="PF00153">
    <property type="entry name" value="Mito_carr"/>
    <property type="match status" value="3"/>
</dbReference>
<dbReference type="InterPro" id="IPR023395">
    <property type="entry name" value="MCP_dom_sf"/>
</dbReference>
<reference evidence="1 2" key="1">
    <citation type="submission" date="2024-03" db="EMBL/GenBank/DDBJ databases">
        <title>Aureococcus anophagefferens CCMP1851 and Kratosvirus quantuckense: Draft genome of a second virus-susceptible host strain in the model system.</title>
        <authorList>
            <person name="Chase E."/>
            <person name="Truchon A.R."/>
            <person name="Schepens W."/>
            <person name="Wilhelm S.W."/>
        </authorList>
    </citation>
    <scope>NUCLEOTIDE SEQUENCE [LARGE SCALE GENOMIC DNA]</scope>
    <source>
        <strain evidence="1 2">CCMP1851</strain>
    </source>
</reference>